<reference evidence="2" key="2">
    <citation type="journal article" date="2015" name="Data Brief">
        <title>Shoot transcriptome of the giant reed, Arundo donax.</title>
        <authorList>
            <person name="Barrero R.A."/>
            <person name="Guerrero F.D."/>
            <person name="Moolhuijzen P."/>
            <person name="Goolsby J.A."/>
            <person name="Tidwell J."/>
            <person name="Bellgard S.E."/>
            <person name="Bellgard M.I."/>
        </authorList>
    </citation>
    <scope>NUCLEOTIDE SEQUENCE</scope>
    <source>
        <tissue evidence="2">Shoot tissue taken approximately 20 cm above the soil surface</tissue>
    </source>
</reference>
<protein>
    <submittedName>
        <fullName evidence="2">Uncharacterized protein</fullName>
    </submittedName>
</protein>
<sequence>MVRSSDHKIFHTHSTSNSIGSRPTHSCNLHHSKETTNNQKGRENFARKLLGQSRSLSFLSFLINLF</sequence>
<name>A0A0A9D2J7_ARUDO</name>
<dbReference type="AlphaFoldDB" id="A0A0A9D2J7"/>
<evidence type="ECO:0000313" key="2">
    <source>
        <dbReference type="EMBL" id="JAD79880.1"/>
    </source>
</evidence>
<reference evidence="2" key="1">
    <citation type="submission" date="2014-09" db="EMBL/GenBank/DDBJ databases">
        <authorList>
            <person name="Magalhaes I.L.F."/>
            <person name="Oliveira U."/>
            <person name="Santos F.R."/>
            <person name="Vidigal T.H.D.A."/>
            <person name="Brescovit A.D."/>
            <person name="Santos A.J."/>
        </authorList>
    </citation>
    <scope>NUCLEOTIDE SEQUENCE</scope>
    <source>
        <tissue evidence="2">Shoot tissue taken approximately 20 cm above the soil surface</tissue>
    </source>
</reference>
<feature type="compositionally biased region" description="Polar residues" evidence="1">
    <location>
        <begin position="12"/>
        <end position="39"/>
    </location>
</feature>
<dbReference type="EMBL" id="GBRH01218015">
    <property type="protein sequence ID" value="JAD79880.1"/>
    <property type="molecule type" value="Transcribed_RNA"/>
</dbReference>
<organism evidence="2">
    <name type="scientific">Arundo donax</name>
    <name type="common">Giant reed</name>
    <name type="synonym">Donax arundinaceus</name>
    <dbReference type="NCBI Taxonomy" id="35708"/>
    <lineage>
        <taxon>Eukaryota</taxon>
        <taxon>Viridiplantae</taxon>
        <taxon>Streptophyta</taxon>
        <taxon>Embryophyta</taxon>
        <taxon>Tracheophyta</taxon>
        <taxon>Spermatophyta</taxon>
        <taxon>Magnoliopsida</taxon>
        <taxon>Liliopsida</taxon>
        <taxon>Poales</taxon>
        <taxon>Poaceae</taxon>
        <taxon>PACMAD clade</taxon>
        <taxon>Arundinoideae</taxon>
        <taxon>Arundineae</taxon>
        <taxon>Arundo</taxon>
    </lineage>
</organism>
<proteinExistence type="predicted"/>
<accession>A0A0A9D2J7</accession>
<evidence type="ECO:0000256" key="1">
    <source>
        <dbReference type="SAM" id="MobiDB-lite"/>
    </source>
</evidence>
<feature type="region of interest" description="Disordered" evidence="1">
    <location>
        <begin position="1"/>
        <end position="42"/>
    </location>
</feature>